<organism evidence="1">
    <name type="scientific">Humicola hyalothermophila</name>
    <dbReference type="NCBI Taxonomy" id="1486343"/>
    <lineage>
        <taxon>Eukaryota</taxon>
        <taxon>Fungi</taxon>
        <taxon>Dikarya</taxon>
        <taxon>Ascomycota</taxon>
        <taxon>Pezizomycotina</taxon>
        <taxon>Sordariomycetes</taxon>
        <taxon>Sordariomycetidae</taxon>
        <taxon>Sordariales</taxon>
        <taxon>Chaetomiaceae</taxon>
        <taxon>Humicola</taxon>
    </lineage>
</organism>
<name>A0A0M3R6L3_9PEZI</name>
<sequence>MNCLNDGLPVANPLPIIAKLSGLTNDVICINTQRGEAPKPTNTMESFRQFAKTNPQLAMSALFQLPADHPAIAHGVTVHHIPQASELPANGSLYTTQSDDPELDAMLDRILRGEDDNGFGNQAGMGHQFYPMGMNSGAPEGFN</sequence>
<evidence type="ECO:0000313" key="1">
    <source>
        <dbReference type="EMBL" id="ALC74361.1"/>
    </source>
</evidence>
<proteinExistence type="predicted"/>
<dbReference type="EMBL" id="KR632513">
    <property type="protein sequence ID" value="ALC74361.1"/>
    <property type="molecule type" value="Genomic_DNA"/>
</dbReference>
<accession>A0A0M3R6L3</accession>
<protein>
    <submittedName>
        <fullName evidence="1">Truncated mat A-1</fullName>
    </submittedName>
</protein>
<reference evidence="1" key="1">
    <citation type="submission" date="2015-05" db="EMBL/GenBank/DDBJ databases">
        <authorList>
            <person name="Wang D.B."/>
            <person name="Wang M."/>
        </authorList>
    </citation>
    <scope>NUCLEOTIDE SEQUENCE</scope>
    <source>
        <strain evidence="1">CBS 454.80</strain>
    </source>
</reference>
<dbReference type="AlphaFoldDB" id="A0A0M3R6L3"/>